<gene>
    <name evidence="1" type="ORF">HINF_LOCUS32500</name>
    <name evidence="2" type="ORF">HINF_LOCUS43580</name>
</gene>
<evidence type="ECO:0000313" key="1">
    <source>
        <dbReference type="EMBL" id="CAI9944855.1"/>
    </source>
</evidence>
<evidence type="ECO:0000313" key="3">
    <source>
        <dbReference type="Proteomes" id="UP001642409"/>
    </source>
</evidence>
<name>A0AA86Q170_9EUKA</name>
<accession>A0AA86Q170</accession>
<evidence type="ECO:0000313" key="2">
    <source>
        <dbReference type="EMBL" id="CAL6049802.1"/>
    </source>
</evidence>
<reference evidence="1" key="1">
    <citation type="submission" date="2023-06" db="EMBL/GenBank/DDBJ databases">
        <authorList>
            <person name="Kurt Z."/>
        </authorList>
    </citation>
    <scope>NUCLEOTIDE SEQUENCE</scope>
</reference>
<organism evidence="1">
    <name type="scientific">Hexamita inflata</name>
    <dbReference type="NCBI Taxonomy" id="28002"/>
    <lineage>
        <taxon>Eukaryota</taxon>
        <taxon>Metamonada</taxon>
        <taxon>Diplomonadida</taxon>
        <taxon>Hexamitidae</taxon>
        <taxon>Hexamitinae</taxon>
        <taxon>Hexamita</taxon>
    </lineage>
</organism>
<proteinExistence type="predicted"/>
<dbReference type="EMBL" id="CAXDID020000182">
    <property type="protein sequence ID" value="CAL6049802.1"/>
    <property type="molecule type" value="Genomic_DNA"/>
</dbReference>
<protein>
    <submittedName>
        <fullName evidence="1">Uncharacterized protein</fullName>
    </submittedName>
</protein>
<dbReference type="AlphaFoldDB" id="A0AA86Q170"/>
<reference evidence="2 3" key="2">
    <citation type="submission" date="2024-07" db="EMBL/GenBank/DDBJ databases">
        <authorList>
            <person name="Akdeniz Z."/>
        </authorList>
    </citation>
    <scope>NUCLEOTIDE SEQUENCE [LARGE SCALE GENOMIC DNA]</scope>
</reference>
<sequence>MFVALTLQLNCFTDNTSVVLSKQQKSAYFTAQLLMDETKTFEVCKSMFGQYYNIQLIFGSFVYDYPSSLVMSGNLSLTFPCTDTLNNCEVAFLATQVSFKINFPETNILLEDAVSTFKVDLYNRLDCLSDTKIIYDNAKREMLIGAVTGNCKVQIRQNTDAIIKILERSSTDGLK</sequence>
<comment type="caution">
    <text evidence="1">The sequence shown here is derived from an EMBL/GenBank/DDBJ whole genome shotgun (WGS) entry which is preliminary data.</text>
</comment>
<keyword evidence="3" id="KW-1185">Reference proteome</keyword>
<dbReference type="EMBL" id="CATOUU010000735">
    <property type="protein sequence ID" value="CAI9944855.1"/>
    <property type="molecule type" value="Genomic_DNA"/>
</dbReference>
<dbReference type="Proteomes" id="UP001642409">
    <property type="component" value="Unassembled WGS sequence"/>
</dbReference>